<evidence type="ECO:0000256" key="1">
    <source>
        <dbReference type="SAM" id="MobiDB-lite"/>
    </source>
</evidence>
<evidence type="ECO:0000313" key="4">
    <source>
        <dbReference type="Proteomes" id="UP000316095"/>
    </source>
</evidence>
<dbReference type="Proteomes" id="UP000316095">
    <property type="component" value="Unassembled WGS sequence"/>
</dbReference>
<feature type="region of interest" description="Disordered" evidence="1">
    <location>
        <begin position="204"/>
        <end position="237"/>
    </location>
</feature>
<name>A0A5C5XBE2_9PLAN</name>
<protein>
    <recommendedName>
        <fullName evidence="5">Tetratricopeptide repeat protein</fullName>
    </recommendedName>
</protein>
<dbReference type="EMBL" id="SJPG01000001">
    <property type="protein sequence ID" value="TWT60477.1"/>
    <property type="molecule type" value="Genomic_DNA"/>
</dbReference>
<keyword evidence="4" id="KW-1185">Reference proteome</keyword>
<dbReference type="OrthoDB" id="260328at2"/>
<evidence type="ECO:0008006" key="5">
    <source>
        <dbReference type="Google" id="ProtNLM"/>
    </source>
</evidence>
<dbReference type="AlphaFoldDB" id="A0A5C5XBE2"/>
<sequence precursor="true">MRLFAILCWLSIPVFAWAYHVGPGQQQMQLDQADASLQQAQMSSEKGDFDQAKHSFAKSLSEIPEDRKTEQRKIRLAFAKTQMESSELPEARVALEGLLKELETDETSSPELVKETRQALASAQYYMTWLMRLEGLPNTEWEPEIEASRQHYRVMAEQAKAEGSSTEFATRQHDLEAAIRLARMDLSELQALNLPCQCKGCCSGQCQGKKPSRKVAKKNEKKGKSAGLGPLPDGNGS</sequence>
<accession>A0A5C5XBE2</accession>
<feature type="chain" id="PRO_5023026264" description="Tetratricopeptide repeat protein" evidence="2">
    <location>
        <begin position="19"/>
        <end position="237"/>
    </location>
</feature>
<organism evidence="3 4">
    <name type="scientific">Rubinisphaera italica</name>
    <dbReference type="NCBI Taxonomy" id="2527969"/>
    <lineage>
        <taxon>Bacteria</taxon>
        <taxon>Pseudomonadati</taxon>
        <taxon>Planctomycetota</taxon>
        <taxon>Planctomycetia</taxon>
        <taxon>Planctomycetales</taxon>
        <taxon>Planctomycetaceae</taxon>
        <taxon>Rubinisphaera</taxon>
    </lineage>
</organism>
<reference evidence="3 4" key="1">
    <citation type="submission" date="2019-02" db="EMBL/GenBank/DDBJ databases">
        <title>Deep-cultivation of Planctomycetes and their phenomic and genomic characterization uncovers novel biology.</title>
        <authorList>
            <person name="Wiegand S."/>
            <person name="Jogler M."/>
            <person name="Boedeker C."/>
            <person name="Pinto D."/>
            <person name="Vollmers J."/>
            <person name="Rivas-Marin E."/>
            <person name="Kohn T."/>
            <person name="Peeters S.H."/>
            <person name="Heuer A."/>
            <person name="Rast P."/>
            <person name="Oberbeckmann S."/>
            <person name="Bunk B."/>
            <person name="Jeske O."/>
            <person name="Meyerdierks A."/>
            <person name="Storesund J.E."/>
            <person name="Kallscheuer N."/>
            <person name="Luecker S."/>
            <person name="Lage O.M."/>
            <person name="Pohl T."/>
            <person name="Merkel B.J."/>
            <person name="Hornburger P."/>
            <person name="Mueller R.-W."/>
            <person name="Bruemmer F."/>
            <person name="Labrenz M."/>
            <person name="Spormann A.M."/>
            <person name="Op Den Camp H."/>
            <person name="Overmann J."/>
            <person name="Amann R."/>
            <person name="Jetten M.S.M."/>
            <person name="Mascher T."/>
            <person name="Medema M.H."/>
            <person name="Devos D.P."/>
            <person name="Kaster A.-K."/>
            <person name="Ovreas L."/>
            <person name="Rohde M."/>
            <person name="Galperin M.Y."/>
            <person name="Jogler C."/>
        </authorList>
    </citation>
    <scope>NUCLEOTIDE SEQUENCE [LARGE SCALE GENOMIC DNA]</scope>
    <source>
        <strain evidence="3 4">Pan54</strain>
    </source>
</reference>
<evidence type="ECO:0000313" key="3">
    <source>
        <dbReference type="EMBL" id="TWT60477.1"/>
    </source>
</evidence>
<feature type="signal peptide" evidence="2">
    <location>
        <begin position="1"/>
        <end position="18"/>
    </location>
</feature>
<dbReference type="RefSeq" id="WP_146502597.1">
    <property type="nucleotide sequence ID" value="NZ_SJPG01000001.1"/>
</dbReference>
<keyword evidence="2" id="KW-0732">Signal</keyword>
<evidence type="ECO:0000256" key="2">
    <source>
        <dbReference type="SAM" id="SignalP"/>
    </source>
</evidence>
<comment type="caution">
    <text evidence="3">The sequence shown here is derived from an EMBL/GenBank/DDBJ whole genome shotgun (WGS) entry which is preliminary data.</text>
</comment>
<proteinExistence type="predicted"/>
<feature type="compositionally biased region" description="Basic residues" evidence="1">
    <location>
        <begin position="210"/>
        <end position="221"/>
    </location>
</feature>
<gene>
    <name evidence="3" type="ORF">Pan54_11910</name>
</gene>